<feature type="transmembrane region" description="Helical" evidence="1">
    <location>
        <begin position="116"/>
        <end position="140"/>
    </location>
</feature>
<feature type="transmembrane region" description="Helical" evidence="1">
    <location>
        <begin position="147"/>
        <end position="166"/>
    </location>
</feature>
<dbReference type="HOGENOM" id="CLU_108801_0_0_9"/>
<dbReference type="GO" id="GO:0006508">
    <property type="term" value="P:proteolysis"/>
    <property type="evidence" value="ECO:0007669"/>
    <property type="project" value="UniProtKB-KW"/>
</dbReference>
<protein>
    <submittedName>
        <fullName evidence="3">Protease of the Abi (CAAX) family</fullName>
    </submittedName>
</protein>
<keyword evidence="4" id="KW-1185">Reference proteome</keyword>
<accession>K6Q220</accession>
<dbReference type="GO" id="GO:0004175">
    <property type="term" value="F:endopeptidase activity"/>
    <property type="evidence" value="ECO:0007669"/>
    <property type="project" value="UniProtKB-ARBA"/>
</dbReference>
<feature type="transmembrane region" description="Helical" evidence="1">
    <location>
        <begin position="172"/>
        <end position="196"/>
    </location>
</feature>
<sequence length="211" mass="23295">MEQRNGTPSLWMLYLSAVYVGVFGFLILLLGDAKTPSWSELLALGDARQVWGLGTILGLLAVAMQIGIAVFLPERLWADDGTNAFFTRLSYAHIVLLMALTALGEELFFRATIQSLLLRWIPSVAVGLAVAAAVFAVAHVRYVTRPVLLAGAWGIGLLLGWGYWFTGSIWTAVWAHFLVNVTMTVLGKHGWFLPGWRSSKGERRRLRRPGP</sequence>
<gene>
    <name evidence="3" type="ORF">ThesuDRAFT_00986</name>
</gene>
<feature type="transmembrane region" description="Helical" evidence="1">
    <location>
        <begin position="85"/>
        <end position="104"/>
    </location>
</feature>
<organism evidence="3 4">
    <name type="scientific">Thermaerobacter subterraneus DSM 13965</name>
    <dbReference type="NCBI Taxonomy" id="867903"/>
    <lineage>
        <taxon>Bacteria</taxon>
        <taxon>Bacillati</taxon>
        <taxon>Bacillota</taxon>
        <taxon>Clostridia</taxon>
        <taxon>Eubacteriales</taxon>
        <taxon>Clostridiales Family XVII. Incertae Sedis</taxon>
        <taxon>Thermaerobacter</taxon>
    </lineage>
</organism>
<comment type="caution">
    <text evidence="3">The sequence shown here is derived from an EMBL/GenBank/DDBJ whole genome shotgun (WGS) entry which is preliminary data.</text>
</comment>
<evidence type="ECO:0000256" key="1">
    <source>
        <dbReference type="SAM" id="Phobius"/>
    </source>
</evidence>
<name>K6Q220_9FIRM</name>
<dbReference type="Proteomes" id="UP000005710">
    <property type="component" value="Unassembled WGS sequence"/>
</dbReference>
<feature type="transmembrane region" description="Helical" evidence="1">
    <location>
        <begin position="50"/>
        <end position="73"/>
    </location>
</feature>
<keyword evidence="1" id="KW-1133">Transmembrane helix</keyword>
<dbReference type="GO" id="GO:0080120">
    <property type="term" value="P:CAAX-box protein maturation"/>
    <property type="evidence" value="ECO:0007669"/>
    <property type="project" value="UniProtKB-ARBA"/>
</dbReference>
<reference evidence="3" key="2">
    <citation type="submission" date="2012-10" db="EMBL/GenBank/DDBJ databases">
        <title>Improved high-quality draft of Thermaerobacter subterraneus C21, DSM 13965.</title>
        <authorList>
            <consortium name="DOE Joint Genome Institute"/>
            <person name="Eisen J."/>
            <person name="Huntemann M."/>
            <person name="Wei C.-L."/>
            <person name="Han J."/>
            <person name="Detter J.C."/>
            <person name="Han C."/>
            <person name="Tapia R."/>
            <person name="Chen A."/>
            <person name="Kyrpides N."/>
            <person name="Mavromatis K."/>
            <person name="Markowitz V."/>
            <person name="Szeto E."/>
            <person name="Ivanova N."/>
            <person name="Mikhailova N."/>
            <person name="Ovchinnikova G."/>
            <person name="Pagani I."/>
            <person name="Pati A."/>
            <person name="Goodwin L."/>
            <person name="Nordberg H.P."/>
            <person name="Cantor M.N."/>
            <person name="Hua S.X."/>
            <person name="Woyke T."/>
            <person name="Eisen J."/>
            <person name="Klenk H.-P."/>
        </authorList>
    </citation>
    <scope>NUCLEOTIDE SEQUENCE [LARGE SCALE GENOMIC DNA]</scope>
    <source>
        <strain evidence="3">DSM 13965</strain>
    </source>
</reference>
<dbReference type="InterPro" id="IPR003675">
    <property type="entry name" value="Rce1/LyrA-like_dom"/>
</dbReference>
<keyword evidence="1" id="KW-0812">Transmembrane</keyword>
<dbReference type="STRING" id="867903.ThesuDRAFT_00986"/>
<keyword evidence="3" id="KW-0645">Protease</keyword>
<proteinExistence type="predicted"/>
<dbReference type="EMBL" id="AENY02000002">
    <property type="protein sequence ID" value="EKP95243.1"/>
    <property type="molecule type" value="Genomic_DNA"/>
</dbReference>
<evidence type="ECO:0000313" key="4">
    <source>
        <dbReference type="Proteomes" id="UP000005710"/>
    </source>
</evidence>
<dbReference type="Pfam" id="PF02517">
    <property type="entry name" value="Rce1-like"/>
    <property type="match status" value="1"/>
</dbReference>
<feature type="domain" description="CAAX prenyl protease 2/Lysostaphin resistance protein A-like" evidence="2">
    <location>
        <begin position="91"/>
        <end position="181"/>
    </location>
</feature>
<keyword evidence="1" id="KW-0472">Membrane</keyword>
<dbReference type="AlphaFoldDB" id="K6Q220"/>
<reference evidence="3" key="1">
    <citation type="submission" date="2010-10" db="EMBL/GenBank/DDBJ databases">
        <authorList>
            <consortium name="US DOE Joint Genome Institute (JGI-PGF)"/>
            <person name="Lucas S."/>
            <person name="Copeland A."/>
            <person name="Lapidus A."/>
            <person name="Bruce D."/>
            <person name="Goodwin L."/>
            <person name="Pitluck S."/>
            <person name="Kyrpides N."/>
            <person name="Mavromatis K."/>
            <person name="Detter J.C."/>
            <person name="Han C."/>
            <person name="Land M."/>
            <person name="Hauser L."/>
            <person name="Markowitz V."/>
            <person name="Cheng J.-F."/>
            <person name="Hugenholtz P."/>
            <person name="Woyke T."/>
            <person name="Wu D."/>
            <person name="Pukall R."/>
            <person name="Wahrenburg C."/>
            <person name="Brambilla E."/>
            <person name="Klenk H.-P."/>
            <person name="Eisen J.A."/>
        </authorList>
    </citation>
    <scope>NUCLEOTIDE SEQUENCE [LARGE SCALE GENOMIC DNA]</scope>
    <source>
        <strain evidence="3">DSM 13965</strain>
    </source>
</reference>
<feature type="transmembrane region" description="Helical" evidence="1">
    <location>
        <begin position="12"/>
        <end position="30"/>
    </location>
</feature>
<keyword evidence="3" id="KW-0378">Hydrolase</keyword>
<dbReference type="OrthoDB" id="1523022at2"/>
<dbReference type="RefSeq" id="WP_006903254.1">
    <property type="nucleotide sequence ID" value="NZ_JH976535.1"/>
</dbReference>
<dbReference type="eggNOG" id="COG1266">
    <property type="taxonomic scope" value="Bacteria"/>
</dbReference>
<evidence type="ECO:0000259" key="2">
    <source>
        <dbReference type="Pfam" id="PF02517"/>
    </source>
</evidence>
<evidence type="ECO:0000313" key="3">
    <source>
        <dbReference type="EMBL" id="EKP95243.1"/>
    </source>
</evidence>